<proteinExistence type="predicted"/>
<organism evidence="1 2">
    <name type="scientific">Haloechinothrix aidingensis</name>
    <dbReference type="NCBI Taxonomy" id="2752311"/>
    <lineage>
        <taxon>Bacteria</taxon>
        <taxon>Bacillati</taxon>
        <taxon>Actinomycetota</taxon>
        <taxon>Actinomycetes</taxon>
        <taxon>Pseudonocardiales</taxon>
        <taxon>Pseudonocardiaceae</taxon>
        <taxon>Haloechinothrix</taxon>
    </lineage>
</organism>
<evidence type="ECO:0000313" key="2">
    <source>
        <dbReference type="Proteomes" id="UP000582974"/>
    </source>
</evidence>
<gene>
    <name evidence="1" type="ORF">H0B56_14525</name>
</gene>
<accession>A0A838ABX3</accession>
<keyword evidence="2" id="KW-1185">Reference proteome</keyword>
<name>A0A838ABX3_9PSEU</name>
<dbReference type="AlphaFoldDB" id="A0A838ABX3"/>
<evidence type="ECO:0000313" key="1">
    <source>
        <dbReference type="EMBL" id="MBA0126762.1"/>
    </source>
</evidence>
<dbReference type="EMBL" id="JACCKD010000005">
    <property type="protein sequence ID" value="MBA0126762.1"/>
    <property type="molecule type" value="Genomic_DNA"/>
</dbReference>
<protein>
    <submittedName>
        <fullName evidence="1">Uncharacterized protein</fullName>
    </submittedName>
</protein>
<comment type="caution">
    <text evidence="1">The sequence shown here is derived from an EMBL/GenBank/DDBJ whole genome shotgun (WGS) entry which is preliminary data.</text>
</comment>
<reference evidence="1 2" key="1">
    <citation type="submission" date="2020-07" db="EMBL/GenBank/DDBJ databases">
        <title>Genome of Haloechinothrix sp.</title>
        <authorList>
            <person name="Tang S.-K."/>
            <person name="Yang L."/>
            <person name="Zhu W.-Y."/>
        </authorList>
    </citation>
    <scope>NUCLEOTIDE SEQUENCE [LARGE SCALE GENOMIC DNA]</scope>
    <source>
        <strain evidence="1 2">YIM 98757</strain>
    </source>
</reference>
<dbReference type="Proteomes" id="UP000582974">
    <property type="component" value="Unassembled WGS sequence"/>
</dbReference>
<sequence>MIASSCRVDRLWRGWGERPAVAQQRPQYVDEASGQGENSADVDQSFAAFVAVQGARGSAGFDAGQAV</sequence>